<gene>
    <name evidence="6" type="ORF">ACFSVL_10925</name>
</gene>
<dbReference type="RefSeq" id="WP_378303062.1">
    <property type="nucleotide sequence ID" value="NZ_JBHUKS010000006.1"/>
</dbReference>
<dbReference type="InterPro" id="IPR029016">
    <property type="entry name" value="GAF-like_dom_sf"/>
</dbReference>
<dbReference type="SUPFAM" id="SSF46785">
    <property type="entry name" value="Winged helix' DNA-binding domain"/>
    <property type="match status" value="1"/>
</dbReference>
<dbReference type="SMART" id="SM00346">
    <property type="entry name" value="HTH_ICLR"/>
    <property type="match status" value="1"/>
</dbReference>
<evidence type="ECO:0000256" key="2">
    <source>
        <dbReference type="ARBA" id="ARBA00023125"/>
    </source>
</evidence>
<dbReference type="InterPro" id="IPR005471">
    <property type="entry name" value="Tscrpt_reg_IclR_N"/>
</dbReference>
<dbReference type="SUPFAM" id="SSF55781">
    <property type="entry name" value="GAF domain-like"/>
    <property type="match status" value="1"/>
</dbReference>
<evidence type="ECO:0000256" key="3">
    <source>
        <dbReference type="ARBA" id="ARBA00023163"/>
    </source>
</evidence>
<feature type="domain" description="HTH iclR-type" evidence="4">
    <location>
        <begin position="18"/>
        <end position="78"/>
    </location>
</feature>
<dbReference type="Pfam" id="PF01614">
    <property type="entry name" value="IclR_C"/>
    <property type="match status" value="1"/>
</dbReference>
<dbReference type="PROSITE" id="PS51078">
    <property type="entry name" value="ICLR_ED"/>
    <property type="match status" value="1"/>
</dbReference>
<comment type="caution">
    <text evidence="6">The sequence shown here is derived from an EMBL/GenBank/DDBJ whole genome shotgun (WGS) entry which is preliminary data.</text>
</comment>
<keyword evidence="3" id="KW-0804">Transcription</keyword>
<keyword evidence="7" id="KW-1185">Reference proteome</keyword>
<evidence type="ECO:0000313" key="7">
    <source>
        <dbReference type="Proteomes" id="UP001597483"/>
    </source>
</evidence>
<dbReference type="PANTHER" id="PTHR30136:SF34">
    <property type="entry name" value="TRANSCRIPTIONAL REGULATOR"/>
    <property type="match status" value="1"/>
</dbReference>
<dbReference type="InterPro" id="IPR014757">
    <property type="entry name" value="Tscrpt_reg_IclR_C"/>
</dbReference>
<dbReference type="InterPro" id="IPR012794">
    <property type="entry name" value="PcaR_PcaU"/>
</dbReference>
<feature type="domain" description="IclR-ED" evidence="5">
    <location>
        <begin position="79"/>
        <end position="276"/>
    </location>
</feature>
<dbReference type="EMBL" id="JBHUKS010000006">
    <property type="protein sequence ID" value="MFD2467911.1"/>
    <property type="molecule type" value="Genomic_DNA"/>
</dbReference>
<dbReference type="InterPro" id="IPR036388">
    <property type="entry name" value="WH-like_DNA-bd_sf"/>
</dbReference>
<keyword evidence="1" id="KW-0805">Transcription regulation</keyword>
<dbReference type="InterPro" id="IPR036390">
    <property type="entry name" value="WH_DNA-bd_sf"/>
</dbReference>
<proteinExistence type="predicted"/>
<dbReference type="Pfam" id="PF09339">
    <property type="entry name" value="HTH_IclR"/>
    <property type="match status" value="1"/>
</dbReference>
<evidence type="ECO:0000256" key="1">
    <source>
        <dbReference type="ARBA" id="ARBA00023015"/>
    </source>
</evidence>
<dbReference type="Gene3D" id="3.30.450.40">
    <property type="match status" value="1"/>
</dbReference>
<accession>A0ABW5H4B9</accession>
<evidence type="ECO:0000259" key="4">
    <source>
        <dbReference type="PROSITE" id="PS51077"/>
    </source>
</evidence>
<evidence type="ECO:0000259" key="5">
    <source>
        <dbReference type="PROSITE" id="PS51078"/>
    </source>
</evidence>
<dbReference type="Proteomes" id="UP001597483">
    <property type="component" value="Unassembled WGS sequence"/>
</dbReference>
<protein>
    <submittedName>
        <fullName evidence="6">IclR family transcriptional regulator C-terminal domain-containing protein</fullName>
    </submittedName>
</protein>
<name>A0ABW5H4B9_9PSEU</name>
<dbReference type="NCBIfam" id="TIGR02431">
    <property type="entry name" value="pcaR_pcaU"/>
    <property type="match status" value="1"/>
</dbReference>
<dbReference type="PROSITE" id="PS51077">
    <property type="entry name" value="HTH_ICLR"/>
    <property type="match status" value="1"/>
</dbReference>
<dbReference type="PANTHER" id="PTHR30136">
    <property type="entry name" value="HELIX-TURN-HELIX TRANSCRIPTIONAL REGULATOR, ICLR FAMILY"/>
    <property type="match status" value="1"/>
</dbReference>
<keyword evidence="2" id="KW-0238">DNA-binding</keyword>
<sequence length="282" mass="30850">MTATRSTGDGPGPSDQYVQSLVRGLSVIRAFDEDRPEMTLSEIAAATSLTRATARRFLSTLVEVGYMKQDGRWYSLTPRVLELGFSYLSSLSLPEVAQPYLERLSQEIDESSSVSVLDGADIVYVARATIRRRIMSVTINIGTRLPAHWTAMGRVLLAAQAPEDLSDYVGTIPSDAPTERAITDPEALRVELDLVREQGFSLIDQEVQEGLRSIAVPIFGRRQHSVSRNSDTPPQTVIAAVNVSTSASSLSRADIVDRFLGPLRRTSAAIADDLEETRRGRG</sequence>
<dbReference type="Gene3D" id="1.10.10.10">
    <property type="entry name" value="Winged helix-like DNA-binding domain superfamily/Winged helix DNA-binding domain"/>
    <property type="match status" value="1"/>
</dbReference>
<dbReference type="InterPro" id="IPR050707">
    <property type="entry name" value="HTH_MetabolicPath_Reg"/>
</dbReference>
<evidence type="ECO:0000313" key="6">
    <source>
        <dbReference type="EMBL" id="MFD2467911.1"/>
    </source>
</evidence>
<organism evidence="6 7">
    <name type="scientific">Amycolatopsis silviterrae</name>
    <dbReference type="NCBI Taxonomy" id="1656914"/>
    <lineage>
        <taxon>Bacteria</taxon>
        <taxon>Bacillati</taxon>
        <taxon>Actinomycetota</taxon>
        <taxon>Actinomycetes</taxon>
        <taxon>Pseudonocardiales</taxon>
        <taxon>Pseudonocardiaceae</taxon>
        <taxon>Amycolatopsis</taxon>
    </lineage>
</organism>
<reference evidence="7" key="1">
    <citation type="journal article" date="2019" name="Int. J. Syst. Evol. Microbiol.">
        <title>The Global Catalogue of Microorganisms (GCM) 10K type strain sequencing project: providing services to taxonomists for standard genome sequencing and annotation.</title>
        <authorList>
            <consortium name="The Broad Institute Genomics Platform"/>
            <consortium name="The Broad Institute Genome Sequencing Center for Infectious Disease"/>
            <person name="Wu L."/>
            <person name="Ma J."/>
        </authorList>
    </citation>
    <scope>NUCLEOTIDE SEQUENCE [LARGE SCALE GENOMIC DNA]</scope>
    <source>
        <strain evidence="7">CGMCC 4.7641</strain>
    </source>
</reference>